<dbReference type="GO" id="GO:0008061">
    <property type="term" value="F:chitin binding"/>
    <property type="evidence" value="ECO:0007669"/>
    <property type="project" value="InterPro"/>
</dbReference>
<evidence type="ECO:0000259" key="8">
    <source>
        <dbReference type="PROSITE" id="PS50853"/>
    </source>
</evidence>
<dbReference type="Proteomes" id="UP000019364">
    <property type="component" value="Unassembled WGS sequence"/>
</dbReference>
<accession>W7Z4H0</accession>
<proteinExistence type="inferred from homology"/>
<evidence type="ECO:0000256" key="5">
    <source>
        <dbReference type="ARBA" id="ARBA00023295"/>
    </source>
</evidence>
<dbReference type="InterPro" id="IPR013783">
    <property type="entry name" value="Ig-like_fold"/>
</dbReference>
<dbReference type="Gene3D" id="2.60.40.10">
    <property type="entry name" value="Immunoglobulins"/>
    <property type="match status" value="2"/>
</dbReference>
<dbReference type="Pfam" id="PF00704">
    <property type="entry name" value="Glyco_hydro_18"/>
    <property type="match status" value="1"/>
</dbReference>
<dbReference type="PANTHER" id="PTHR45708:SF49">
    <property type="entry name" value="ENDOCHITINASE"/>
    <property type="match status" value="1"/>
</dbReference>
<dbReference type="PROSITE" id="PS01095">
    <property type="entry name" value="GH18_1"/>
    <property type="match status" value="1"/>
</dbReference>
<dbReference type="InterPro" id="IPR003961">
    <property type="entry name" value="FN3_dom"/>
</dbReference>
<keyword evidence="3 7" id="KW-0378">Hydrolase</keyword>
<evidence type="ECO:0000256" key="6">
    <source>
        <dbReference type="ARBA" id="ARBA00023326"/>
    </source>
</evidence>
<keyword evidence="4" id="KW-0119">Carbohydrate metabolism</keyword>
<dbReference type="InterPro" id="IPR001223">
    <property type="entry name" value="Glyco_hydro18_cat"/>
</dbReference>
<dbReference type="OrthoDB" id="315328at2"/>
<dbReference type="InterPro" id="IPR003610">
    <property type="entry name" value="CBM5/12"/>
</dbReference>
<evidence type="ECO:0000256" key="2">
    <source>
        <dbReference type="ARBA" id="ARBA00012729"/>
    </source>
</evidence>
<evidence type="ECO:0000256" key="1">
    <source>
        <dbReference type="ARBA" id="ARBA00009121"/>
    </source>
</evidence>
<dbReference type="CDD" id="cd02871">
    <property type="entry name" value="GH18_chitinase_D-like"/>
    <property type="match status" value="1"/>
</dbReference>
<dbReference type="EC" id="3.2.1.14" evidence="2"/>
<dbReference type="EMBL" id="BAVZ01000010">
    <property type="protein sequence ID" value="GAF09264.1"/>
    <property type="molecule type" value="Genomic_DNA"/>
</dbReference>
<dbReference type="Pfam" id="PF00041">
    <property type="entry name" value="fn3"/>
    <property type="match status" value="2"/>
</dbReference>
<protein>
    <recommendedName>
        <fullName evidence="2">chitinase</fullName>
        <ecNumber evidence="2">3.2.1.14</ecNumber>
    </recommendedName>
</protein>
<keyword evidence="11" id="KW-1185">Reference proteome</keyword>
<dbReference type="PANTHER" id="PTHR45708">
    <property type="entry name" value="ENDOCHITINASE"/>
    <property type="match status" value="1"/>
</dbReference>
<dbReference type="InterPro" id="IPR001579">
    <property type="entry name" value="Glyco_hydro_18_chit_AS"/>
</dbReference>
<dbReference type="CDD" id="cd12214">
    <property type="entry name" value="ChiA1_BD"/>
    <property type="match status" value="1"/>
</dbReference>
<dbReference type="SMART" id="SM00636">
    <property type="entry name" value="Glyco_18"/>
    <property type="match status" value="1"/>
</dbReference>
<dbReference type="GO" id="GO:0030246">
    <property type="term" value="F:carbohydrate binding"/>
    <property type="evidence" value="ECO:0007669"/>
    <property type="project" value="InterPro"/>
</dbReference>
<dbReference type="RefSeq" id="WP_036650528.1">
    <property type="nucleotide sequence ID" value="NZ_BAVZ01000010.1"/>
</dbReference>
<gene>
    <name evidence="10" type="ORF">JCM16418_3390</name>
</gene>
<keyword evidence="5 7" id="KW-0326">Glycosidase</keyword>
<evidence type="ECO:0000256" key="3">
    <source>
        <dbReference type="ARBA" id="ARBA00022801"/>
    </source>
</evidence>
<dbReference type="PROSITE" id="PS50853">
    <property type="entry name" value="FN3"/>
    <property type="match status" value="2"/>
</dbReference>
<dbReference type="PROSITE" id="PS51910">
    <property type="entry name" value="GH18_2"/>
    <property type="match status" value="1"/>
</dbReference>
<evidence type="ECO:0000313" key="10">
    <source>
        <dbReference type="EMBL" id="GAF09264.1"/>
    </source>
</evidence>
<feature type="domain" description="Fibronectin type-III" evidence="8">
    <location>
        <begin position="195"/>
        <end position="280"/>
    </location>
</feature>
<sequence>MKKLLSGKAKGVRKPLSLVVITAIFVGLLPSMVSAADRGAWAPNVSYAVNDTVTYGGNTYKDIQPHTSLLGWEPPAVPALWQQIQGGGGTTDTQAPTAPSNLLASGTTASSITIGWSASTDNVGVTGYDVYQGTTLVGSVSGTTLSYTNTGLTANTTYTYKVKAKDAAGNASAFSNQISAQTNAAAGGDTQAPSVPANLAVSATTSSSVSLSWNASTDNVGVTGYNVYQGNTLALSVTGTSATVTGLAASTAYSFKVAAKDAAGNVSAQSTAVSATTPASGGGGGGGTLPKHVLTGYWQNFINNSSALKLSDVPSQYDIIALSFADMDPTKPGGVTFNVDPALSTALGGYTNANLISDIAAKHAQGKKVILSIGGEKGNINLGSTSPNVTNFVSSMSGLISQYGLDGIDIDLENGMNVANLTTAVRQLQQQFGAGFILTMAPQTIDMQNQNTSYMQLYANLKDIVTVMNVQYYNSGCMLGRDGQCYSQGTVNFLTALSDLTLQWVAPSQLGLGTPAVTSAAGGGYVAPSVVNNALNCLATGNGCGTYKPVAKYPDIRGAMTWSINWDKTSNYNFANTVKPFLVTLP</sequence>
<dbReference type="Gene3D" id="2.10.10.20">
    <property type="entry name" value="Carbohydrate-binding module superfamily 5/12"/>
    <property type="match status" value="1"/>
</dbReference>
<dbReference type="SUPFAM" id="SSF51445">
    <property type="entry name" value="(Trans)glycosidases"/>
    <property type="match status" value="1"/>
</dbReference>
<dbReference type="GO" id="GO:0005576">
    <property type="term" value="C:extracellular region"/>
    <property type="evidence" value="ECO:0007669"/>
    <property type="project" value="InterPro"/>
</dbReference>
<dbReference type="Gene3D" id="3.20.20.80">
    <property type="entry name" value="Glycosidases"/>
    <property type="match status" value="1"/>
</dbReference>
<dbReference type="AlphaFoldDB" id="W7Z4H0"/>
<dbReference type="eggNOG" id="COG3469">
    <property type="taxonomic scope" value="Bacteria"/>
</dbReference>
<dbReference type="Pfam" id="PF02839">
    <property type="entry name" value="CBM_5_12"/>
    <property type="match status" value="1"/>
</dbReference>
<dbReference type="InterPro" id="IPR017853">
    <property type="entry name" value="GH"/>
</dbReference>
<dbReference type="SUPFAM" id="SSF51055">
    <property type="entry name" value="Carbohydrate binding domain"/>
    <property type="match status" value="1"/>
</dbReference>
<feature type="domain" description="Fibronectin type-III" evidence="8">
    <location>
        <begin position="98"/>
        <end position="185"/>
    </location>
</feature>
<dbReference type="SMART" id="SM00060">
    <property type="entry name" value="FN3"/>
    <property type="match status" value="2"/>
</dbReference>
<reference evidence="10 11" key="1">
    <citation type="journal article" date="2014" name="Genome Announc.">
        <title>Draft Genome Sequence of Paenibacillus pini JCM 16418T, Isolated from the Rhizosphere of Pine Tree.</title>
        <authorList>
            <person name="Yuki M."/>
            <person name="Oshima K."/>
            <person name="Suda W."/>
            <person name="Oshida Y."/>
            <person name="Kitamura K."/>
            <person name="Iida Y."/>
            <person name="Hattori M."/>
            <person name="Ohkuma M."/>
        </authorList>
    </citation>
    <scope>NUCLEOTIDE SEQUENCE [LARGE SCALE GENOMIC DNA]</scope>
    <source>
        <strain evidence="10 11">JCM 16418</strain>
    </source>
</reference>
<comment type="caution">
    <text evidence="10">The sequence shown here is derived from an EMBL/GenBank/DDBJ whole genome shotgun (WGS) entry which is preliminary data.</text>
</comment>
<evidence type="ECO:0000313" key="11">
    <source>
        <dbReference type="Proteomes" id="UP000019364"/>
    </source>
</evidence>
<organism evidence="10 11">
    <name type="scientific">Paenibacillus pini JCM 16418</name>
    <dbReference type="NCBI Taxonomy" id="1236976"/>
    <lineage>
        <taxon>Bacteria</taxon>
        <taxon>Bacillati</taxon>
        <taxon>Bacillota</taxon>
        <taxon>Bacilli</taxon>
        <taxon>Bacillales</taxon>
        <taxon>Paenibacillaceae</taxon>
        <taxon>Paenibacillus</taxon>
    </lineage>
</organism>
<dbReference type="CDD" id="cd00063">
    <property type="entry name" value="FN3"/>
    <property type="match status" value="2"/>
</dbReference>
<dbReference type="GO" id="GO:0008843">
    <property type="term" value="F:endochitinase activity"/>
    <property type="evidence" value="ECO:0007669"/>
    <property type="project" value="UniProtKB-EC"/>
</dbReference>
<dbReference type="SUPFAM" id="SSF49265">
    <property type="entry name" value="Fibronectin type III"/>
    <property type="match status" value="1"/>
</dbReference>
<feature type="domain" description="GH18" evidence="9">
    <location>
        <begin position="292"/>
        <end position="585"/>
    </location>
</feature>
<evidence type="ECO:0000256" key="7">
    <source>
        <dbReference type="RuleBase" id="RU000489"/>
    </source>
</evidence>
<keyword evidence="6" id="KW-0624">Polysaccharide degradation</keyword>
<dbReference type="SMART" id="SM00495">
    <property type="entry name" value="ChtBD3"/>
    <property type="match status" value="1"/>
</dbReference>
<dbReference type="InterPro" id="IPR036573">
    <property type="entry name" value="CBM_sf_5/12"/>
</dbReference>
<evidence type="ECO:0000259" key="9">
    <source>
        <dbReference type="PROSITE" id="PS51910"/>
    </source>
</evidence>
<dbReference type="GO" id="GO:0000272">
    <property type="term" value="P:polysaccharide catabolic process"/>
    <property type="evidence" value="ECO:0007669"/>
    <property type="project" value="UniProtKB-KW"/>
</dbReference>
<dbReference type="InterPro" id="IPR036116">
    <property type="entry name" value="FN3_sf"/>
</dbReference>
<dbReference type="InterPro" id="IPR050542">
    <property type="entry name" value="Glycosyl_Hydrlase18_Chitinase"/>
</dbReference>
<evidence type="ECO:0000256" key="4">
    <source>
        <dbReference type="ARBA" id="ARBA00023277"/>
    </source>
</evidence>
<name>W7Z4H0_9BACL</name>
<dbReference type="STRING" id="1236976.JCM16418_3390"/>
<dbReference type="InterPro" id="IPR011583">
    <property type="entry name" value="Chitinase_II/V-like_cat"/>
</dbReference>
<comment type="similarity">
    <text evidence="1">Belongs to the glycosyl hydrolase 18 family. Chitinase class II subfamily.</text>
</comment>